<reference evidence="4 5" key="1">
    <citation type="submission" date="2021-03" db="EMBL/GenBank/DDBJ databases">
        <title>Whole genome shotgun sequence of Actinoplanes toevensis NBRC 105298.</title>
        <authorList>
            <person name="Komaki H."/>
            <person name="Tamura T."/>
        </authorList>
    </citation>
    <scope>NUCLEOTIDE SEQUENCE [LARGE SCALE GENOMIC DNA]</scope>
    <source>
        <strain evidence="4 5">NBRC 105298</strain>
    </source>
</reference>
<dbReference type="AlphaFoldDB" id="A0A919TET8"/>
<dbReference type="Pfam" id="PF00583">
    <property type="entry name" value="Acetyltransf_1"/>
    <property type="match status" value="1"/>
</dbReference>
<evidence type="ECO:0000259" key="3">
    <source>
        <dbReference type="PROSITE" id="PS51186"/>
    </source>
</evidence>
<dbReference type="PANTHER" id="PTHR43877">
    <property type="entry name" value="AMINOALKYLPHOSPHONATE N-ACETYLTRANSFERASE-RELATED-RELATED"/>
    <property type="match status" value="1"/>
</dbReference>
<keyword evidence="5" id="KW-1185">Reference proteome</keyword>
<evidence type="ECO:0000313" key="5">
    <source>
        <dbReference type="Proteomes" id="UP000677082"/>
    </source>
</evidence>
<organism evidence="4 5">
    <name type="scientific">Paractinoplanes toevensis</name>
    <dbReference type="NCBI Taxonomy" id="571911"/>
    <lineage>
        <taxon>Bacteria</taxon>
        <taxon>Bacillati</taxon>
        <taxon>Actinomycetota</taxon>
        <taxon>Actinomycetes</taxon>
        <taxon>Micromonosporales</taxon>
        <taxon>Micromonosporaceae</taxon>
        <taxon>Paractinoplanes</taxon>
    </lineage>
</organism>
<dbReference type="EMBL" id="BOQN01000067">
    <property type="protein sequence ID" value="GIM93541.1"/>
    <property type="molecule type" value="Genomic_DNA"/>
</dbReference>
<accession>A0A919TET8</accession>
<sequence>MSVIIDPLVSPDDAYEIDRACTEHDQPDAPIHSREVFAARLTTPPAGHTAEYHLARLDDEPAGYLELMYPQVDNLGNVHVDLLVAPSARRRGVGRALYEVAVERTRAQGRLRLLSQSIQRPSSVVFATSVGARAALEELRSRLDLGAADQTGYDAMLAAAWERAAGYRLIQWSGVPPEEVIDDVATLDSMFLEEAPIGDLDWEPEKVDAARVRATEESRTKRGRVTFHTGALHGDRLVAWTTLNCAIEGGEHAWQNATLVAPAHRGHRLGLLVKLANLAHARTHQPGLKVIDTFNAATNEHMLRINREMGFRVVESVVHWQHDL</sequence>
<protein>
    <recommendedName>
        <fullName evidence="3">N-acetyltransferase domain-containing protein</fullName>
    </recommendedName>
</protein>
<name>A0A919TET8_9ACTN</name>
<feature type="domain" description="N-acetyltransferase" evidence="3">
    <location>
        <begin position="7"/>
        <end position="193"/>
    </location>
</feature>
<keyword evidence="1" id="KW-0808">Transferase</keyword>
<dbReference type="InterPro" id="IPR000182">
    <property type="entry name" value="GNAT_dom"/>
</dbReference>
<evidence type="ECO:0000256" key="2">
    <source>
        <dbReference type="ARBA" id="ARBA00023315"/>
    </source>
</evidence>
<dbReference type="Proteomes" id="UP000677082">
    <property type="component" value="Unassembled WGS sequence"/>
</dbReference>
<dbReference type="GO" id="GO:0016747">
    <property type="term" value="F:acyltransferase activity, transferring groups other than amino-acyl groups"/>
    <property type="evidence" value="ECO:0007669"/>
    <property type="project" value="InterPro"/>
</dbReference>
<dbReference type="SUPFAM" id="SSF55729">
    <property type="entry name" value="Acyl-CoA N-acyltransferases (Nat)"/>
    <property type="match status" value="2"/>
</dbReference>
<gene>
    <name evidence="4" type="ORF">Ato02nite_053340</name>
</gene>
<proteinExistence type="predicted"/>
<dbReference type="CDD" id="cd04301">
    <property type="entry name" value="NAT_SF"/>
    <property type="match status" value="1"/>
</dbReference>
<evidence type="ECO:0000256" key="1">
    <source>
        <dbReference type="ARBA" id="ARBA00022679"/>
    </source>
</evidence>
<keyword evidence="2" id="KW-0012">Acyltransferase</keyword>
<dbReference type="Gene3D" id="3.40.630.30">
    <property type="match status" value="1"/>
</dbReference>
<dbReference type="InterPro" id="IPR016181">
    <property type="entry name" value="Acyl_CoA_acyltransferase"/>
</dbReference>
<dbReference type="PROSITE" id="PS51186">
    <property type="entry name" value="GNAT"/>
    <property type="match status" value="1"/>
</dbReference>
<dbReference type="InterPro" id="IPR050832">
    <property type="entry name" value="Bact_Acetyltransf"/>
</dbReference>
<dbReference type="RefSeq" id="WP_213009355.1">
    <property type="nucleotide sequence ID" value="NZ_BOQN01000067.1"/>
</dbReference>
<comment type="caution">
    <text evidence="4">The sequence shown here is derived from an EMBL/GenBank/DDBJ whole genome shotgun (WGS) entry which is preliminary data.</text>
</comment>
<evidence type="ECO:0000313" key="4">
    <source>
        <dbReference type="EMBL" id="GIM93541.1"/>
    </source>
</evidence>